<dbReference type="PANTHER" id="PTHR31025:SF29">
    <property type="entry name" value="SI:CH211-196P9.1"/>
    <property type="match status" value="1"/>
</dbReference>
<comment type="caution">
    <text evidence="2">The sequence shown here is derived from an EMBL/GenBank/DDBJ whole genome shotgun (WGS) entry which is preliminary data.</text>
</comment>
<evidence type="ECO:0000256" key="1">
    <source>
        <dbReference type="SAM" id="MobiDB-lite"/>
    </source>
</evidence>
<proteinExistence type="predicted"/>
<dbReference type="EMBL" id="JAPTMU010000032">
    <property type="protein sequence ID" value="KAJ4923423.1"/>
    <property type="molecule type" value="Genomic_DNA"/>
</dbReference>
<dbReference type="AlphaFoldDB" id="A0AAD6AEP2"/>
<dbReference type="Proteomes" id="UP001219934">
    <property type="component" value="Unassembled WGS sequence"/>
</dbReference>
<feature type="region of interest" description="Disordered" evidence="1">
    <location>
        <begin position="228"/>
        <end position="247"/>
    </location>
</feature>
<sequence>MLVPVEYKSVSKWVRVPKVEDVYNYSEFLQGVLAKFNLPGLTSLMLKDSTGVEVDSDIFDELLNSSRVSFKAFTEECNEGSFLSDGSSSSSDSTIRLESTKAWKRQLIEGPPDSSSARDIVNAALHSKPGGDQVIKEYEKKNSLCDGIRRKMINILVADMVESHGRIPPAHVRITYALGITTLFPNLKDPDSKNGYEHFYDHQSGSGYLAWRLKTVQRNSAQEIEKSKVSFQGGPKTHRSMHSPVRQLSGDEGNEAMSVMRHSSDITLVQDKMKATFQQRQKVVQDRATASTVLDLFPRFLDTSGLIEQDFTMLFGEVVSESDDGVWDCEVAAILLVLHLLPPTSKGKKSQVKISAKDAAGRLVKFLRVGKSIETFLKDTGPAQPFLLCVGERNDSIQHFYIVMDQKAIPCKTQTGVAAFDELFKAHFAFAVSYDEALCNFYTFIQTTVYGIDVGSVKESPRVKEIRARLLHSSV</sequence>
<organism evidence="2 3">
    <name type="scientific">Pogonophryne albipinna</name>
    <dbReference type="NCBI Taxonomy" id="1090488"/>
    <lineage>
        <taxon>Eukaryota</taxon>
        <taxon>Metazoa</taxon>
        <taxon>Chordata</taxon>
        <taxon>Craniata</taxon>
        <taxon>Vertebrata</taxon>
        <taxon>Euteleostomi</taxon>
        <taxon>Actinopterygii</taxon>
        <taxon>Neopterygii</taxon>
        <taxon>Teleostei</taxon>
        <taxon>Neoteleostei</taxon>
        <taxon>Acanthomorphata</taxon>
        <taxon>Eupercaria</taxon>
        <taxon>Perciformes</taxon>
        <taxon>Notothenioidei</taxon>
        <taxon>Pogonophryne</taxon>
    </lineage>
</organism>
<evidence type="ECO:0000313" key="3">
    <source>
        <dbReference type="Proteomes" id="UP001219934"/>
    </source>
</evidence>
<protein>
    <submittedName>
        <fullName evidence="2">Uncharacterized protein</fullName>
    </submittedName>
</protein>
<name>A0AAD6AEP2_9TELE</name>
<dbReference type="PANTHER" id="PTHR31025">
    <property type="entry name" value="SI:CH211-196P9.1-RELATED"/>
    <property type="match status" value="1"/>
</dbReference>
<accession>A0AAD6AEP2</accession>
<gene>
    <name evidence="2" type="ORF">JOQ06_021422</name>
</gene>
<evidence type="ECO:0000313" key="2">
    <source>
        <dbReference type="EMBL" id="KAJ4923423.1"/>
    </source>
</evidence>
<keyword evidence="3" id="KW-1185">Reference proteome</keyword>
<reference evidence="2" key="1">
    <citation type="submission" date="2022-11" db="EMBL/GenBank/DDBJ databases">
        <title>Chromosome-level genome of Pogonophryne albipinna.</title>
        <authorList>
            <person name="Jo E."/>
        </authorList>
    </citation>
    <scope>NUCLEOTIDE SEQUENCE</scope>
    <source>
        <strain evidence="2">SGF0006</strain>
        <tissue evidence="2">Muscle</tissue>
    </source>
</reference>